<protein>
    <submittedName>
        <fullName evidence="1">Uncharacterized protein</fullName>
    </submittedName>
</protein>
<gene>
    <name evidence="1" type="ORF">B4109_0921</name>
</gene>
<comment type="caution">
    <text evidence="1">The sequence shown here is derived from an EMBL/GenBank/DDBJ whole genome shotgun (WGS) entry which is preliminary data.</text>
</comment>
<accession>A0A150MAL4</accession>
<dbReference type="AlphaFoldDB" id="A0A150MAL4"/>
<evidence type="ECO:0000313" key="1">
    <source>
        <dbReference type="EMBL" id="KYD21375.1"/>
    </source>
</evidence>
<proteinExistence type="predicted"/>
<dbReference type="EMBL" id="LQYV01000135">
    <property type="protein sequence ID" value="KYD21375.1"/>
    <property type="molecule type" value="Genomic_DNA"/>
</dbReference>
<reference evidence="1 2" key="1">
    <citation type="submission" date="2016-01" db="EMBL/GenBank/DDBJ databases">
        <title>Draft Genome Sequences of Seven Thermophilic Sporeformers Isolated from Foods.</title>
        <authorList>
            <person name="Berendsen E.M."/>
            <person name="Wells-Bennik M.H."/>
            <person name="Krawcyk A.O."/>
            <person name="De Jong A."/>
            <person name="Holsappel S."/>
            <person name="Eijlander R.T."/>
            <person name="Kuipers O.P."/>
        </authorList>
    </citation>
    <scope>NUCLEOTIDE SEQUENCE [LARGE SCALE GENOMIC DNA]</scope>
    <source>
        <strain evidence="1 2">B4109</strain>
    </source>
</reference>
<name>A0A150MAL4_GEOSE</name>
<evidence type="ECO:0000313" key="2">
    <source>
        <dbReference type="Proteomes" id="UP000075424"/>
    </source>
</evidence>
<dbReference type="Proteomes" id="UP000075424">
    <property type="component" value="Unassembled WGS sequence"/>
</dbReference>
<organism evidence="1 2">
    <name type="scientific">Geobacillus stearothermophilus</name>
    <name type="common">Bacillus stearothermophilus</name>
    <dbReference type="NCBI Taxonomy" id="1422"/>
    <lineage>
        <taxon>Bacteria</taxon>
        <taxon>Bacillati</taxon>
        <taxon>Bacillota</taxon>
        <taxon>Bacilli</taxon>
        <taxon>Bacillales</taxon>
        <taxon>Anoxybacillaceae</taxon>
        <taxon>Geobacillus</taxon>
    </lineage>
</organism>
<sequence>MKRVRVGRPHRIGVNPYTDCLGAVGSCIVDDAFAGAVTVKGMWMVVSSAFRHQ</sequence>